<dbReference type="PROSITE" id="PS50977">
    <property type="entry name" value="HTH_TETR_2"/>
    <property type="match status" value="1"/>
</dbReference>
<gene>
    <name evidence="4" type="ORF">UFOPK3001_02473</name>
</gene>
<proteinExistence type="predicted"/>
<keyword evidence="1" id="KW-0238">DNA-binding</keyword>
<feature type="compositionally biased region" description="Polar residues" evidence="2">
    <location>
        <begin position="1"/>
        <end position="16"/>
    </location>
</feature>
<name>A0A6J6ZZX9_9ZZZZ</name>
<dbReference type="SUPFAM" id="SSF46689">
    <property type="entry name" value="Homeodomain-like"/>
    <property type="match status" value="1"/>
</dbReference>
<evidence type="ECO:0000256" key="1">
    <source>
        <dbReference type="ARBA" id="ARBA00023125"/>
    </source>
</evidence>
<dbReference type="InterPro" id="IPR001647">
    <property type="entry name" value="HTH_TetR"/>
</dbReference>
<reference evidence="4" key="1">
    <citation type="submission" date="2020-05" db="EMBL/GenBank/DDBJ databases">
        <authorList>
            <person name="Chiriac C."/>
            <person name="Salcher M."/>
            <person name="Ghai R."/>
            <person name="Kavagutti S V."/>
        </authorList>
    </citation>
    <scope>NUCLEOTIDE SEQUENCE</scope>
</reference>
<protein>
    <submittedName>
        <fullName evidence="4">Unannotated protein</fullName>
    </submittedName>
</protein>
<evidence type="ECO:0000259" key="3">
    <source>
        <dbReference type="PROSITE" id="PS50977"/>
    </source>
</evidence>
<dbReference type="GO" id="GO:0000976">
    <property type="term" value="F:transcription cis-regulatory region binding"/>
    <property type="evidence" value="ECO:0007669"/>
    <property type="project" value="TreeGrafter"/>
</dbReference>
<dbReference type="AlphaFoldDB" id="A0A6J6ZZX9"/>
<evidence type="ECO:0000313" key="4">
    <source>
        <dbReference type="EMBL" id="CAB4826012.1"/>
    </source>
</evidence>
<evidence type="ECO:0000256" key="2">
    <source>
        <dbReference type="SAM" id="MobiDB-lite"/>
    </source>
</evidence>
<dbReference type="InterPro" id="IPR050109">
    <property type="entry name" value="HTH-type_TetR-like_transc_reg"/>
</dbReference>
<sequence>MPPENSPDSNLISSPPRTRRKNRVAEKSALLTRAKLIDAALETILAVGYYRASSNEIARRAEVSWGAVQHHFGSRERLMYAAFEAACTEVTAVLKAARVTGDTVEERLLSVQDVVFGFFGKASYVGILQVMWNLTSDPDTSDELHGSLRAIVAQIYDEYVRLMLQVSPDASTEFAWFSYMASWGLAVAAASGKVLRYADDLEESNLLQRRLLSKALSALLSESTRTAPAGAALIESSKS</sequence>
<dbReference type="Pfam" id="PF00440">
    <property type="entry name" value="TetR_N"/>
    <property type="match status" value="1"/>
</dbReference>
<dbReference type="EMBL" id="CAFAAJ010000249">
    <property type="protein sequence ID" value="CAB4826012.1"/>
    <property type="molecule type" value="Genomic_DNA"/>
</dbReference>
<accession>A0A6J6ZZX9</accession>
<dbReference type="InterPro" id="IPR009057">
    <property type="entry name" value="Homeodomain-like_sf"/>
</dbReference>
<dbReference type="PANTHER" id="PTHR30055:SF226">
    <property type="entry name" value="HTH-TYPE TRANSCRIPTIONAL REGULATOR PKSA"/>
    <property type="match status" value="1"/>
</dbReference>
<dbReference type="PRINTS" id="PR00455">
    <property type="entry name" value="HTHTETR"/>
</dbReference>
<organism evidence="4">
    <name type="scientific">freshwater metagenome</name>
    <dbReference type="NCBI Taxonomy" id="449393"/>
    <lineage>
        <taxon>unclassified sequences</taxon>
        <taxon>metagenomes</taxon>
        <taxon>ecological metagenomes</taxon>
    </lineage>
</organism>
<dbReference type="Gene3D" id="1.10.357.10">
    <property type="entry name" value="Tetracycline Repressor, domain 2"/>
    <property type="match status" value="1"/>
</dbReference>
<feature type="region of interest" description="Disordered" evidence="2">
    <location>
        <begin position="1"/>
        <end position="22"/>
    </location>
</feature>
<feature type="domain" description="HTH tetR-type" evidence="3">
    <location>
        <begin position="30"/>
        <end position="90"/>
    </location>
</feature>
<dbReference type="PANTHER" id="PTHR30055">
    <property type="entry name" value="HTH-TYPE TRANSCRIPTIONAL REGULATOR RUTR"/>
    <property type="match status" value="1"/>
</dbReference>
<dbReference type="GO" id="GO:0003700">
    <property type="term" value="F:DNA-binding transcription factor activity"/>
    <property type="evidence" value="ECO:0007669"/>
    <property type="project" value="TreeGrafter"/>
</dbReference>